<reference evidence="2 3" key="1">
    <citation type="submission" date="2018-10" db="EMBL/GenBank/DDBJ databases">
        <authorList>
            <consortium name="Pathogen Informatics"/>
        </authorList>
    </citation>
    <scope>NUCLEOTIDE SEQUENCE [LARGE SCALE GENOMIC DNA]</scope>
</reference>
<sequence length="134" mass="14910">MPTYSHGLLPFPPHPPPTRSMLLPSQLFVVSNRDDAIHEHHATSHRSIHPSTNPCIYRHILSHHWAPQLSIACNIGNAAVAAGAFKSFHLLSRKPPPTSSYRFQQPTTNHPHTYPATAPTYLPTPATHRNTPQL</sequence>
<evidence type="ECO:0000313" key="2">
    <source>
        <dbReference type="EMBL" id="VDD84175.1"/>
    </source>
</evidence>
<feature type="region of interest" description="Disordered" evidence="1">
    <location>
        <begin position="96"/>
        <end position="134"/>
    </location>
</feature>
<organism evidence="2 3">
    <name type="scientific">Mesocestoides corti</name>
    <name type="common">Flatworm</name>
    <dbReference type="NCBI Taxonomy" id="53468"/>
    <lineage>
        <taxon>Eukaryota</taxon>
        <taxon>Metazoa</taxon>
        <taxon>Spiralia</taxon>
        <taxon>Lophotrochozoa</taxon>
        <taxon>Platyhelminthes</taxon>
        <taxon>Cestoda</taxon>
        <taxon>Eucestoda</taxon>
        <taxon>Cyclophyllidea</taxon>
        <taxon>Mesocestoididae</taxon>
        <taxon>Mesocestoides</taxon>
    </lineage>
</organism>
<protein>
    <submittedName>
        <fullName evidence="2">Uncharacterized protein</fullName>
    </submittedName>
</protein>
<evidence type="ECO:0000256" key="1">
    <source>
        <dbReference type="SAM" id="MobiDB-lite"/>
    </source>
</evidence>
<accession>A0A0R3UQM2</accession>
<evidence type="ECO:0000313" key="3">
    <source>
        <dbReference type="Proteomes" id="UP000267029"/>
    </source>
</evidence>
<dbReference type="Proteomes" id="UP000267029">
    <property type="component" value="Unassembled WGS sequence"/>
</dbReference>
<dbReference type="EMBL" id="UXSR01006043">
    <property type="protein sequence ID" value="VDD84175.1"/>
    <property type="molecule type" value="Genomic_DNA"/>
</dbReference>
<keyword evidence="3" id="KW-1185">Reference proteome</keyword>
<dbReference type="AlphaFoldDB" id="A0A0R3UQM2"/>
<proteinExistence type="predicted"/>
<gene>
    <name evidence="2" type="ORF">MCOS_LOCUS10178</name>
</gene>
<feature type="compositionally biased region" description="Low complexity" evidence="1">
    <location>
        <begin position="106"/>
        <end position="128"/>
    </location>
</feature>
<name>A0A0R3UQM2_MESCO</name>